<evidence type="ECO:0000256" key="4">
    <source>
        <dbReference type="ARBA" id="ARBA00023228"/>
    </source>
</evidence>
<dbReference type="GO" id="GO:0007030">
    <property type="term" value="P:Golgi organization"/>
    <property type="evidence" value="ECO:0007669"/>
    <property type="project" value="TreeGrafter"/>
</dbReference>
<dbReference type="InterPro" id="IPR037213">
    <property type="entry name" value="Run_dom_sf"/>
</dbReference>
<dbReference type="GO" id="GO:0019894">
    <property type="term" value="F:kinesin binding"/>
    <property type="evidence" value="ECO:0007669"/>
    <property type="project" value="TreeGrafter"/>
</dbReference>
<evidence type="ECO:0000256" key="1">
    <source>
        <dbReference type="ARBA" id="ARBA00004496"/>
    </source>
</evidence>
<evidence type="ECO:0000313" key="8">
    <source>
        <dbReference type="EMBL" id="CAB3261480.1"/>
    </source>
</evidence>
<feature type="domain" description="PH" evidence="6">
    <location>
        <begin position="888"/>
        <end position="985"/>
    </location>
</feature>
<dbReference type="GO" id="GO:0032418">
    <property type="term" value="P:lysosome localization"/>
    <property type="evidence" value="ECO:0007669"/>
    <property type="project" value="TreeGrafter"/>
</dbReference>
<gene>
    <name evidence="8" type="primary">LOC100176982</name>
</gene>
<evidence type="ECO:0000259" key="7">
    <source>
        <dbReference type="PROSITE" id="PS50826"/>
    </source>
</evidence>
<dbReference type="AlphaFoldDB" id="A0A6F9DGM2"/>
<dbReference type="InterPro" id="IPR057288">
    <property type="entry name" value="PH_PLEKHM2"/>
</dbReference>
<proteinExistence type="evidence at transcript level"/>
<dbReference type="InterPro" id="IPR011993">
    <property type="entry name" value="PH-like_dom_sf"/>
</dbReference>
<keyword evidence="3" id="KW-0963">Cytoplasm</keyword>
<dbReference type="SUPFAM" id="SSF50729">
    <property type="entry name" value="PH domain-like"/>
    <property type="match status" value="1"/>
</dbReference>
<dbReference type="Gene3D" id="1.20.58.900">
    <property type="match status" value="1"/>
</dbReference>
<dbReference type="SMART" id="SM00233">
    <property type="entry name" value="PH"/>
    <property type="match status" value="1"/>
</dbReference>
<dbReference type="GO" id="GO:0032880">
    <property type="term" value="P:regulation of protein localization"/>
    <property type="evidence" value="ECO:0007669"/>
    <property type="project" value="TreeGrafter"/>
</dbReference>
<keyword evidence="4" id="KW-0458">Lysosome</keyword>
<dbReference type="PROSITE" id="PS50826">
    <property type="entry name" value="RUN"/>
    <property type="match status" value="1"/>
</dbReference>
<dbReference type="EMBL" id="LR786489">
    <property type="protein sequence ID" value="CAB3261480.1"/>
    <property type="molecule type" value="mRNA"/>
</dbReference>
<evidence type="ECO:0000256" key="3">
    <source>
        <dbReference type="ARBA" id="ARBA00022490"/>
    </source>
</evidence>
<accession>A0A6F9DGM2</accession>
<feature type="domain" description="RUN" evidence="7">
    <location>
        <begin position="35"/>
        <end position="156"/>
    </location>
</feature>
<feature type="compositionally biased region" description="Basic residues" evidence="5">
    <location>
        <begin position="341"/>
        <end position="353"/>
    </location>
</feature>
<feature type="region of interest" description="Disordered" evidence="5">
    <location>
        <begin position="169"/>
        <end position="191"/>
    </location>
</feature>
<name>A0A6F9DGM2_9ASCI</name>
<dbReference type="GO" id="GO:0005765">
    <property type="term" value="C:lysosomal membrane"/>
    <property type="evidence" value="ECO:0007669"/>
    <property type="project" value="UniProtKB-SubCell"/>
</dbReference>
<dbReference type="PANTHER" id="PTHR46556:SF1">
    <property type="entry name" value="PLECKSTRIN HOMOLOGY DOMAIN-CONTAINING FAMILY M MEMBER 2"/>
    <property type="match status" value="1"/>
</dbReference>
<dbReference type="GO" id="GO:0010008">
    <property type="term" value="C:endosome membrane"/>
    <property type="evidence" value="ECO:0007669"/>
    <property type="project" value="TreeGrafter"/>
</dbReference>
<sequence>MDKADLLLEELSALIKSVQIQHVLKNEDGKFQGYTEADKSIRCLLICTEKIFLYGLRNKQHGYWKVVRQFCQRDVSQSIEKLSNVKSEIGRGRAWLYLVLNENLLESFLVTIQHNNKQMQNFYNSYSILSSHKVQLFIDLIFGLEFILFRLKVDADHLDYSLIPVERSNPPMQPPQKLLPNPPQPQADHTGSSVYISTDAITKAAKTGKEKAARVVQGFFYTATSPTSPKLPQPGGEMPLKTIYDHSTTQTKNLSNSAIPLTPDQNHLASFSGHLSKSSSTPIIQFDNVTERRGSRHNPFNDIIDEDPWDGTPLHYVAPGTCRHDIALPITDQPIEVVHQKKRKHFEPKRKTKSSPPKMRSQGTQCDEIKLERKFCSETDSGLMSDCEDDQSSLDYIISPSITVQNSISMQSVGCEMSLADFSQTVEPPKVLSNLHIGEISPFKLTQSVPTNCTGDLMCFETNIVPQAAHTKRLESVEDNLVHFNYTLKDLKNSKVNLERTFFSDKVVDKTSPPFIDQDVCNVMENILDRVVQNELPSQPNLVATPCKVGVYEHTSEPVFETAKPIKPLESSVSATTFQKNDESSTGFASQHLESQCSSNEINYTDCSDHGDVSQLNDVFSQCEVTDNNLSDQSEDEFCIYETKSISSNETTDSVNSIEDTSSLYLPNVHEDVGVNNDCISGKSELDLNLDTDDFSVTGGDLTVSEINCPGKSLTAGEITMDHSLYLQMILNVVNDEKEVLIKMIQVSPANGIDCGASYVLFSDSCVYFLENDKDMFVKKKHLANDTVTVDYLCNKQGVVFFSMQTHKCLQRCDTFNESLSDAIVQSFMKSQEQHLPHKVCEVSDSDNKHVSALQKCILVETGIPNCDIKTYCIIQWLDNNDSSTQNESLPKGVLSYKSGKTLLRRDRWVSAFYVLKNKHLFRFDNKNSVQAEKSWPISKMLHCQLTGHDSKTLEILSNDEMIELRAANSCDARTWVLALQALIIEQNTDTDTLLPCSLLLTEDQIFIVEEESDTMFSRCLANSHLADICNITLVPGKIACQLRTRCNKCRGGTKPTCTCNNWTLHFHNEAQRENVVTRCADKCNL</sequence>
<evidence type="ECO:0000259" key="6">
    <source>
        <dbReference type="PROSITE" id="PS50003"/>
    </source>
</evidence>
<protein>
    <submittedName>
        <fullName evidence="8">Uncharacterized protein LOC100176982</fullName>
    </submittedName>
</protein>
<dbReference type="CDD" id="cd17680">
    <property type="entry name" value="RUN_PLEKHM2"/>
    <property type="match status" value="1"/>
</dbReference>
<dbReference type="PANTHER" id="PTHR46556">
    <property type="entry name" value="PLECKSTRIN HOMOLOGY DOMAIN-CONTAINING FAMILY M MEMBER 2"/>
    <property type="match status" value="1"/>
</dbReference>
<dbReference type="InterPro" id="IPR001849">
    <property type="entry name" value="PH_domain"/>
</dbReference>
<dbReference type="Gene3D" id="2.30.29.30">
    <property type="entry name" value="Pleckstrin-homology domain (PH domain)/Phosphotyrosine-binding domain (PTB)"/>
    <property type="match status" value="1"/>
</dbReference>
<reference evidence="8" key="1">
    <citation type="submission" date="2020-04" db="EMBL/GenBank/DDBJ databases">
        <authorList>
            <person name="Neveu A P."/>
        </authorList>
    </citation>
    <scope>NUCLEOTIDE SEQUENCE</scope>
    <source>
        <tissue evidence="8">Whole embryo</tissue>
    </source>
</reference>
<dbReference type="SUPFAM" id="SSF140741">
    <property type="entry name" value="RUN domain-like"/>
    <property type="match status" value="1"/>
</dbReference>
<comment type="subcellular location">
    <subcellularLocation>
        <location evidence="1">Cytoplasm</location>
    </subcellularLocation>
    <subcellularLocation>
        <location evidence="2">Lysosome membrane</location>
    </subcellularLocation>
</comment>
<dbReference type="PROSITE" id="PS50003">
    <property type="entry name" value="PH_DOMAIN"/>
    <property type="match status" value="1"/>
</dbReference>
<dbReference type="SMART" id="SM00593">
    <property type="entry name" value="RUN"/>
    <property type="match status" value="1"/>
</dbReference>
<feature type="region of interest" description="Disordered" evidence="5">
    <location>
        <begin position="341"/>
        <end position="364"/>
    </location>
</feature>
<evidence type="ECO:0000256" key="2">
    <source>
        <dbReference type="ARBA" id="ARBA00004656"/>
    </source>
</evidence>
<evidence type="ECO:0000256" key="5">
    <source>
        <dbReference type="SAM" id="MobiDB-lite"/>
    </source>
</evidence>
<dbReference type="InterPro" id="IPR004012">
    <property type="entry name" value="Run_dom"/>
</dbReference>
<dbReference type="Pfam" id="PF02759">
    <property type="entry name" value="RUN"/>
    <property type="match status" value="1"/>
</dbReference>
<dbReference type="InterPro" id="IPR047327">
    <property type="entry name" value="RUN_PLEKHM2"/>
</dbReference>
<dbReference type="InterPro" id="IPR053015">
    <property type="entry name" value="PH_domain-containing_M2"/>
</dbReference>
<organism evidence="8">
    <name type="scientific">Phallusia mammillata</name>
    <dbReference type="NCBI Taxonomy" id="59560"/>
    <lineage>
        <taxon>Eukaryota</taxon>
        <taxon>Metazoa</taxon>
        <taxon>Chordata</taxon>
        <taxon>Tunicata</taxon>
        <taxon>Ascidiacea</taxon>
        <taxon>Phlebobranchia</taxon>
        <taxon>Ascidiidae</taxon>
        <taxon>Phallusia</taxon>
    </lineage>
</organism>
<dbReference type="Pfam" id="PF23142">
    <property type="entry name" value="PH_PLEKHM2"/>
    <property type="match status" value="1"/>
</dbReference>